<evidence type="ECO:0000313" key="2">
    <source>
        <dbReference type="EMBL" id="GBM02369.1"/>
    </source>
</evidence>
<dbReference type="Proteomes" id="UP000499080">
    <property type="component" value="Unassembled WGS sequence"/>
</dbReference>
<reference evidence="2 3" key="1">
    <citation type="journal article" date="2019" name="Sci. Rep.">
        <title>Orb-weaving spider Araneus ventricosus genome elucidates the spidroin gene catalogue.</title>
        <authorList>
            <person name="Kono N."/>
            <person name="Nakamura H."/>
            <person name="Ohtoshi R."/>
            <person name="Moran D.A.P."/>
            <person name="Shinohara A."/>
            <person name="Yoshida Y."/>
            <person name="Fujiwara M."/>
            <person name="Mori M."/>
            <person name="Tomita M."/>
            <person name="Arakawa K."/>
        </authorList>
    </citation>
    <scope>NUCLEOTIDE SEQUENCE [LARGE SCALE GENOMIC DNA]</scope>
</reference>
<gene>
    <name evidence="2" type="ORF">AVEN_137760_1</name>
</gene>
<protein>
    <submittedName>
        <fullName evidence="2">Uncharacterized protein</fullName>
    </submittedName>
</protein>
<proteinExistence type="predicted"/>
<evidence type="ECO:0000313" key="3">
    <source>
        <dbReference type="Proteomes" id="UP000499080"/>
    </source>
</evidence>
<feature type="region of interest" description="Disordered" evidence="1">
    <location>
        <begin position="59"/>
        <end position="145"/>
    </location>
</feature>
<comment type="caution">
    <text evidence="2">The sequence shown here is derived from an EMBL/GenBank/DDBJ whole genome shotgun (WGS) entry which is preliminary data.</text>
</comment>
<organism evidence="2 3">
    <name type="scientific">Araneus ventricosus</name>
    <name type="common">Orbweaver spider</name>
    <name type="synonym">Epeira ventricosa</name>
    <dbReference type="NCBI Taxonomy" id="182803"/>
    <lineage>
        <taxon>Eukaryota</taxon>
        <taxon>Metazoa</taxon>
        <taxon>Ecdysozoa</taxon>
        <taxon>Arthropoda</taxon>
        <taxon>Chelicerata</taxon>
        <taxon>Arachnida</taxon>
        <taxon>Araneae</taxon>
        <taxon>Araneomorphae</taxon>
        <taxon>Entelegynae</taxon>
        <taxon>Araneoidea</taxon>
        <taxon>Araneidae</taxon>
        <taxon>Araneus</taxon>
    </lineage>
</organism>
<name>A0A4Y2CDQ1_ARAVE</name>
<accession>A0A4Y2CDQ1</accession>
<dbReference type="EMBL" id="BGPR01086162">
    <property type="protein sequence ID" value="GBM02369.1"/>
    <property type="molecule type" value="Genomic_DNA"/>
</dbReference>
<feature type="compositionally biased region" description="Basic and acidic residues" evidence="1">
    <location>
        <begin position="76"/>
        <end position="85"/>
    </location>
</feature>
<keyword evidence="3" id="KW-1185">Reference proteome</keyword>
<feature type="compositionally biased region" description="Basic residues" evidence="1">
    <location>
        <begin position="64"/>
        <end position="75"/>
    </location>
</feature>
<sequence length="145" mass="16458">MMWSNIRENNYKFSSVSVCITCSTSSVPGRYFIAPFSETESASARYPYLQPDTANLPCCSPPPRKVKQRASRHARRSECNSRDAQMEAVTSPTLQDPHSFREECVSSESLESPRRCRRSQQTRGPTERLVGEAEPPTPQPYTWHS</sequence>
<evidence type="ECO:0000256" key="1">
    <source>
        <dbReference type="SAM" id="MobiDB-lite"/>
    </source>
</evidence>
<dbReference type="AlphaFoldDB" id="A0A4Y2CDQ1"/>